<accession>A0A6J7X8Q8</accession>
<protein>
    <submittedName>
        <fullName evidence="2">Uncharacterized protein</fullName>
    </submittedName>
</protein>
<reference evidence="2" key="1">
    <citation type="submission" date="2020-05" db="EMBL/GenBank/DDBJ databases">
        <authorList>
            <person name="Chiriac C."/>
            <person name="Salcher M."/>
            <person name="Ghai R."/>
            <person name="Kavagutti S V."/>
        </authorList>
    </citation>
    <scope>NUCLEOTIDE SEQUENCE</scope>
</reference>
<organism evidence="2">
    <name type="scientific">uncultured Caudovirales phage</name>
    <dbReference type="NCBI Taxonomy" id="2100421"/>
    <lineage>
        <taxon>Viruses</taxon>
        <taxon>Duplodnaviria</taxon>
        <taxon>Heunggongvirae</taxon>
        <taxon>Uroviricota</taxon>
        <taxon>Caudoviricetes</taxon>
        <taxon>Peduoviridae</taxon>
        <taxon>Maltschvirus</taxon>
        <taxon>Maltschvirus maltsch</taxon>
    </lineage>
</organism>
<proteinExistence type="predicted"/>
<name>A0A6J7X8Q8_9CAUD</name>
<dbReference type="EMBL" id="LR798355">
    <property type="protein sequence ID" value="CAB5226000.1"/>
    <property type="molecule type" value="Genomic_DNA"/>
</dbReference>
<gene>
    <name evidence="2" type="ORF">UFOVP757_24</name>
</gene>
<evidence type="ECO:0000313" key="2">
    <source>
        <dbReference type="EMBL" id="CAB5226000.1"/>
    </source>
</evidence>
<sequence>MPTYLDVTRTSTQGAAFAFTVKKRLVDPAYTLPPGFYEYGSVADFTLGGHYGCSARFQVIYVLTPSATVPITVNWTWAIKVRVTVNNGHGVSTTQDVVIDSGSEIPSLHYVDKTGSISGTFSFSVGSSIFYDITESQPDPSTYTHPPYTVYNQYERSTAGSTAVCTGTVNGTATTATGAVSTPQSTQYRFNVTASNQVSGSLAGVLDLLISAATTNSIAVPNYSFVQFISADLFVLQTNSIELKNTGTDDAFGDPAFTSCTLSSYVALKRNIKMLGKINAFNDGYPDPLTIKLTGLDNSNRTIVRTGSYEENDVFHDYSLASTITVGGVTTPQSASGFSIPATIKSEIIASSLTAVGDDNKATRLAFRGWNFQGCSMSLANEYQILAGGTSNTRSYSPTQDFASYRYLDVEVKLLSGTTQSGQVQITSSPGADVKTWDFTTTSSTYEFKRIDLISPGNRTSTIDTQDNPYPRLNPIYPTSFPGLERVNSDYYGITRAAILFVSNTDIQLNRVYLRATSQSCRSNFIPTFNYGLSNFDQVVTPASIAGVTVSYYGRRFWQVSVEGRNEEEYDIYYSTSGGSNTWVPLTISDFVSRVLTHTGWSASIGTSVGSGITAYANSVTGYATWLGGIQWKAATGGGTDQKDWINVIQNQGEADTTVRAQTIFDEINGNLIPDYFDPFGVYKSTDTWITLPSASILRGSAHGNVLKTDTTNRVGASVFYTLTSTGASRGSGVTDSVGEYTTGLPKGLPTAGHTVTYSSLVSDITPNTFTGKRTRRTFKDPSTAGSGSVSADVAGDQTVTLGIVESGTVYLWFTPEATPTSWYTVNTGITGAAGVDIRYSEASTEQRLILVVSKTAGTVDRYETDTQGGSVSMAVVLGTGTRPAVTVNPYGVEYVIWRTSGGAIQITKRDAQGNVILAATTVVASSVADDSIDIYWRLDTLYIVYRHTVNGITVVTSTDDGDTFS</sequence>
<feature type="region of interest" description="Disordered" evidence="1">
    <location>
        <begin position="773"/>
        <end position="792"/>
    </location>
</feature>
<evidence type="ECO:0000256" key="1">
    <source>
        <dbReference type="SAM" id="MobiDB-lite"/>
    </source>
</evidence>